<accession>A0A1I0YY65</accession>
<dbReference type="RefSeq" id="WP_177199391.1">
    <property type="nucleotide sequence ID" value="NZ_FOKI01000015.1"/>
</dbReference>
<protein>
    <submittedName>
        <fullName evidence="1">Uncharacterized protein</fullName>
    </submittedName>
</protein>
<organism evidence="1 2">
    <name type="scientific">Clostridium frigidicarnis</name>
    <dbReference type="NCBI Taxonomy" id="84698"/>
    <lineage>
        <taxon>Bacteria</taxon>
        <taxon>Bacillati</taxon>
        <taxon>Bacillota</taxon>
        <taxon>Clostridia</taxon>
        <taxon>Eubacteriales</taxon>
        <taxon>Clostridiaceae</taxon>
        <taxon>Clostridium</taxon>
    </lineage>
</organism>
<dbReference type="AlphaFoldDB" id="A0A1I0YY65"/>
<evidence type="ECO:0000313" key="1">
    <source>
        <dbReference type="EMBL" id="SFB17310.1"/>
    </source>
</evidence>
<dbReference type="Proteomes" id="UP000198619">
    <property type="component" value="Unassembled WGS sequence"/>
</dbReference>
<reference evidence="1 2" key="1">
    <citation type="submission" date="2016-10" db="EMBL/GenBank/DDBJ databases">
        <authorList>
            <person name="de Groot N.N."/>
        </authorList>
    </citation>
    <scope>NUCLEOTIDE SEQUENCE [LARGE SCALE GENOMIC DNA]</scope>
    <source>
        <strain evidence="1 2">DSM 12271</strain>
    </source>
</reference>
<sequence>MNKDDEKNNKTIKKEIVKDKKGSYVSEVQEFNKPADYEEAFKQYYPKKDV</sequence>
<proteinExistence type="predicted"/>
<evidence type="ECO:0000313" key="2">
    <source>
        <dbReference type="Proteomes" id="UP000198619"/>
    </source>
</evidence>
<keyword evidence="2" id="KW-1185">Reference proteome</keyword>
<name>A0A1I0YY65_9CLOT</name>
<dbReference type="EMBL" id="FOKI01000015">
    <property type="protein sequence ID" value="SFB17310.1"/>
    <property type="molecule type" value="Genomic_DNA"/>
</dbReference>
<gene>
    <name evidence="1" type="ORF">SAMN04488528_101566</name>
</gene>